<dbReference type="GO" id="GO:0005216">
    <property type="term" value="F:monoatomic ion channel activity"/>
    <property type="evidence" value="ECO:0007669"/>
    <property type="project" value="InterPro"/>
</dbReference>
<evidence type="ECO:0000256" key="2">
    <source>
        <dbReference type="ARBA" id="ARBA00022692"/>
    </source>
</evidence>
<feature type="transmembrane region" description="Helical" evidence="5">
    <location>
        <begin position="685"/>
        <end position="712"/>
    </location>
</feature>
<feature type="transmembrane region" description="Helical" evidence="5">
    <location>
        <begin position="259"/>
        <end position="278"/>
    </location>
</feature>
<dbReference type="InterPro" id="IPR011992">
    <property type="entry name" value="EF-hand-dom_pair"/>
</dbReference>
<feature type="domain" description="Ion transport" evidence="6">
    <location>
        <begin position="130"/>
        <end position="355"/>
    </location>
</feature>
<feature type="transmembrane region" description="Helical" evidence="5">
    <location>
        <begin position="290"/>
        <end position="307"/>
    </location>
</feature>
<dbReference type="OrthoDB" id="10068803at2759"/>
<organism evidence="7 8">
    <name type="scientific">Tropilaelaps mercedesae</name>
    <dbReference type="NCBI Taxonomy" id="418985"/>
    <lineage>
        <taxon>Eukaryota</taxon>
        <taxon>Metazoa</taxon>
        <taxon>Ecdysozoa</taxon>
        <taxon>Arthropoda</taxon>
        <taxon>Chelicerata</taxon>
        <taxon>Arachnida</taxon>
        <taxon>Acari</taxon>
        <taxon>Parasitiformes</taxon>
        <taxon>Mesostigmata</taxon>
        <taxon>Gamasina</taxon>
        <taxon>Dermanyssoidea</taxon>
        <taxon>Laelapidae</taxon>
        <taxon>Tropilaelaps</taxon>
    </lineage>
</organism>
<feature type="transmembrane region" description="Helical" evidence="5">
    <location>
        <begin position="327"/>
        <end position="350"/>
    </location>
</feature>
<protein>
    <submittedName>
        <fullName evidence="7">Two pore calcium channel protein 1-like</fullName>
    </submittedName>
</protein>
<feature type="transmembrane region" description="Helical" evidence="5">
    <location>
        <begin position="123"/>
        <end position="144"/>
    </location>
</feature>
<dbReference type="SUPFAM" id="SSF47473">
    <property type="entry name" value="EF-hand"/>
    <property type="match status" value="1"/>
</dbReference>
<feature type="transmembrane region" description="Helical" evidence="5">
    <location>
        <begin position="156"/>
        <end position="174"/>
    </location>
</feature>
<feature type="transmembrane region" description="Helical" evidence="5">
    <location>
        <begin position="500"/>
        <end position="519"/>
    </location>
</feature>
<dbReference type="AlphaFoldDB" id="A0A1V9XKS8"/>
<feature type="transmembrane region" description="Helical" evidence="5">
    <location>
        <begin position="656"/>
        <end position="678"/>
    </location>
</feature>
<keyword evidence="3 5" id="KW-1133">Transmembrane helix</keyword>
<dbReference type="EMBL" id="MNPL01008691">
    <property type="protein sequence ID" value="OQR74125.1"/>
    <property type="molecule type" value="Genomic_DNA"/>
</dbReference>
<accession>A0A1V9XKS8</accession>
<feature type="transmembrane region" description="Helical" evidence="5">
    <location>
        <begin position="194"/>
        <end position="215"/>
    </location>
</feature>
<evidence type="ECO:0000256" key="1">
    <source>
        <dbReference type="ARBA" id="ARBA00004141"/>
    </source>
</evidence>
<feature type="domain" description="Ion transport" evidence="6">
    <location>
        <begin position="475"/>
        <end position="710"/>
    </location>
</feature>
<dbReference type="Pfam" id="PF00520">
    <property type="entry name" value="Ion_trans"/>
    <property type="match status" value="2"/>
</dbReference>
<keyword evidence="8" id="KW-1185">Reference proteome</keyword>
<evidence type="ECO:0000259" key="6">
    <source>
        <dbReference type="Pfam" id="PF00520"/>
    </source>
</evidence>
<proteinExistence type="predicted"/>
<feature type="transmembrane region" description="Helical" evidence="5">
    <location>
        <begin position="584"/>
        <end position="609"/>
    </location>
</feature>
<feature type="transmembrane region" description="Helical" evidence="5">
    <location>
        <begin position="531"/>
        <end position="550"/>
    </location>
</feature>
<evidence type="ECO:0000313" key="7">
    <source>
        <dbReference type="EMBL" id="OQR74125.1"/>
    </source>
</evidence>
<dbReference type="GO" id="GO:0016020">
    <property type="term" value="C:membrane"/>
    <property type="evidence" value="ECO:0007669"/>
    <property type="project" value="UniProtKB-SubCell"/>
</dbReference>
<dbReference type="STRING" id="418985.A0A1V9XKS8"/>
<comment type="caution">
    <text evidence="7">The sequence shown here is derived from an EMBL/GenBank/DDBJ whole genome shotgun (WGS) entry which is preliminary data.</text>
</comment>
<sequence>MMTPSELDGGDQLQRRELTVDLEAFVHRDTLPRLHTLPSLSQHRIDQENGHDGLVHAASANDLLERLQTETSASPSGSNNQAETSVMADEVAMILAVALIKDAHKGIQSEFKMNLESVRSYTIYNQVVLCMLTYFFICVHHALIFFESPVDNGLTLPYYVTMMLELCCIAYYVFRLAHYSTFVDRHRFFSDMKIRMNLGLIVLIVIDLVQFAIAAKVGGHSRRYTRALRPLFIINMAENKQIRRAARNIRRTLPKVVDVLILFLLTMSIFSLISLKLFKSKSIKNFDGTPYLTQGFFENFYTLYVLVTSANNPDVMMPAYYRSRSYFIFFFLYLIICMYIFLNIILAVVYNNYKEHLRNEVCSMVLEKRKNLRKAFDLLTINQSKTRKYISFDTFRNILNRIGIRKGKTVMDIMWSVLDSTGSNKVYREDFANITEILSLRFTQEVRRKNLFEIRFPGVYNSAASMAFRRAVQGRWFRYSFDLLIVLNAILLAFNDANQLEILFITVFVIEILAKLYTFGCVNFFRKAWNVFDFIIIGTALLGSIIEVIINANKDYKSFIDIILVIRCLRLAKIMSSIERFRIILMTIGRLLPSMVTFAGILFGVYYAFAIVGMELFAGKIRDDRRHYCGDERLKNSTFIASNYCGNNFNDAVSAFILLFELMVVNQWHILAEGFVLVTSELARMYFVLFHMSCVILVMNIFTAFVIEAFILEIGTNRSTVESRVIEKIRDHEHKRCEEMGCRTGTNYSHNEGVSDFPDGDADHDDHEEYSATLCANHDVKLKYKKSTRFEDLLVRMFNDEVDIIKNNETCQNDSTLN</sequence>
<dbReference type="Gene3D" id="1.20.120.350">
    <property type="entry name" value="Voltage-gated potassium channels. Chain C"/>
    <property type="match status" value="1"/>
</dbReference>
<dbReference type="PANTHER" id="PTHR46726:SF1">
    <property type="entry name" value="TWO-PORE CALCIUM CHANNEL 3"/>
    <property type="match status" value="1"/>
</dbReference>
<keyword evidence="4 5" id="KW-0472">Membrane</keyword>
<name>A0A1V9XKS8_9ACAR</name>
<dbReference type="Gene3D" id="1.10.238.10">
    <property type="entry name" value="EF-hand"/>
    <property type="match status" value="1"/>
</dbReference>
<evidence type="ECO:0000256" key="3">
    <source>
        <dbReference type="ARBA" id="ARBA00022989"/>
    </source>
</evidence>
<dbReference type="InParanoid" id="A0A1V9XKS8"/>
<evidence type="ECO:0000313" key="8">
    <source>
        <dbReference type="Proteomes" id="UP000192247"/>
    </source>
</evidence>
<dbReference type="InterPro" id="IPR027359">
    <property type="entry name" value="Volt_channel_dom_sf"/>
</dbReference>
<reference evidence="7 8" key="1">
    <citation type="journal article" date="2017" name="Gigascience">
        <title>Draft genome of the honey bee ectoparasitic mite, Tropilaelaps mercedesae, is shaped by the parasitic life history.</title>
        <authorList>
            <person name="Dong X."/>
            <person name="Armstrong S.D."/>
            <person name="Xia D."/>
            <person name="Makepeace B.L."/>
            <person name="Darby A.C."/>
            <person name="Kadowaki T."/>
        </authorList>
    </citation>
    <scope>NUCLEOTIDE SEQUENCE [LARGE SCALE GENOMIC DNA]</scope>
    <source>
        <strain evidence="7">Wuxi-XJTLU</strain>
    </source>
</reference>
<dbReference type="Proteomes" id="UP000192247">
    <property type="component" value="Unassembled WGS sequence"/>
</dbReference>
<gene>
    <name evidence="7" type="ORF">BIW11_09286</name>
</gene>
<dbReference type="Gene3D" id="1.10.287.70">
    <property type="match status" value="2"/>
</dbReference>
<dbReference type="SUPFAM" id="SSF81324">
    <property type="entry name" value="Voltage-gated potassium channels"/>
    <property type="match status" value="1"/>
</dbReference>
<dbReference type="InterPro" id="IPR005821">
    <property type="entry name" value="Ion_trans_dom"/>
</dbReference>
<keyword evidence="2 5" id="KW-0812">Transmembrane</keyword>
<dbReference type="PANTHER" id="PTHR46726">
    <property type="entry name" value="TWO PORE CHANNEL 3"/>
    <property type="match status" value="1"/>
</dbReference>
<evidence type="ECO:0000256" key="5">
    <source>
        <dbReference type="SAM" id="Phobius"/>
    </source>
</evidence>
<feature type="transmembrane region" description="Helical" evidence="5">
    <location>
        <begin position="476"/>
        <end position="494"/>
    </location>
</feature>
<comment type="subcellular location">
    <subcellularLocation>
        <location evidence="1">Membrane</location>
        <topology evidence="1">Multi-pass membrane protein</topology>
    </subcellularLocation>
</comment>
<evidence type="ECO:0000256" key="4">
    <source>
        <dbReference type="ARBA" id="ARBA00023136"/>
    </source>
</evidence>